<dbReference type="PANTHER" id="PTHR34427">
    <property type="entry name" value="DUF4283 DOMAIN PROTEIN"/>
    <property type="match status" value="1"/>
</dbReference>
<dbReference type="CDD" id="cd00590">
    <property type="entry name" value="RRM_SF"/>
    <property type="match status" value="1"/>
</dbReference>
<dbReference type="InterPro" id="IPR035979">
    <property type="entry name" value="RBD_domain_sf"/>
</dbReference>
<sequence>MRSRKKEWRQRVAPEKPFPPATKDNTLHPKQAETENGEWLDHNGKKIGTTNLKKTSQIISFFVTNFPDDLSSEILRDACRSMGRLTDAFVPKKTKKNDGGKFGFVRFTGVKSTVGLSELSEALNNLKFGGLKLLANLARYDKYGNKINYDFLDEPLQCNVSNYSRPVEPTSPVAVAKVVGLASYKEALASGSGSCVTGDLPAISVSHETDAMRGWYGLSLVGEAKDLDSLRNVNNLTSGGGDGDMVVKYLWGMKILLCFKDAHAASFYLNSMQHLWKIYLSRLVLWEGQHVPMDRIAWVRIRGMPVHLWDRTVFDQVGSLFGKIIFKSEVSLENRVLSYEEIGLLVNSLDPISGKVKVCWKERSYIISVSETDKIWIPDSLAEFSAPSWSSFSTGSPAGSVFETSPPPSSPEKANGYTSNGNMEVEKSAHDSLLDGGSDECSAKKIVNVSNVSSNLDNIKVVVEDALLNNTSSVVEEDVMSKVVADVNASVDGSKDFNNVIKEVGVSKNYLEKSVSSVAGPLNGNGLTNVSNSDPFGIDKFIFRCGPTNKKKRKPNSSPNKFNAGFHMGSRCVKKRTKRGSPSLNNISDSEVNYSNSINNVAAPTIDAGPTLIPQGLVDSNSMLEAEINERNQEVEHPVSGSGCPRVIVSEDPVVEINNTLKVGALVQIDLSNHLEQVRDLITADAEKVVS</sequence>
<feature type="region of interest" description="Disordered" evidence="2">
    <location>
        <begin position="391"/>
        <end position="422"/>
    </location>
</feature>
<feature type="domain" description="RRM" evidence="3">
    <location>
        <begin position="59"/>
        <end position="140"/>
    </location>
</feature>
<dbReference type="EMBL" id="JAUHHV010000001">
    <property type="protein sequence ID" value="KAK1436553.1"/>
    <property type="molecule type" value="Genomic_DNA"/>
</dbReference>
<dbReference type="PROSITE" id="PS50102">
    <property type="entry name" value="RRM"/>
    <property type="match status" value="1"/>
</dbReference>
<dbReference type="AlphaFoldDB" id="A0AAD8LBG4"/>
<dbReference type="Pfam" id="PF00076">
    <property type="entry name" value="RRM_1"/>
    <property type="match status" value="1"/>
</dbReference>
<dbReference type="PANTHER" id="PTHR34427:SF5">
    <property type="entry name" value="DUF4283 DOMAIN-CONTAINING PROTEIN"/>
    <property type="match status" value="1"/>
</dbReference>
<organism evidence="4 5">
    <name type="scientific">Tagetes erecta</name>
    <name type="common">African marigold</name>
    <dbReference type="NCBI Taxonomy" id="13708"/>
    <lineage>
        <taxon>Eukaryota</taxon>
        <taxon>Viridiplantae</taxon>
        <taxon>Streptophyta</taxon>
        <taxon>Embryophyta</taxon>
        <taxon>Tracheophyta</taxon>
        <taxon>Spermatophyta</taxon>
        <taxon>Magnoliopsida</taxon>
        <taxon>eudicotyledons</taxon>
        <taxon>Gunneridae</taxon>
        <taxon>Pentapetalae</taxon>
        <taxon>asterids</taxon>
        <taxon>campanulids</taxon>
        <taxon>Asterales</taxon>
        <taxon>Asteraceae</taxon>
        <taxon>Asteroideae</taxon>
        <taxon>Heliantheae alliance</taxon>
        <taxon>Tageteae</taxon>
        <taxon>Tagetes</taxon>
    </lineage>
</organism>
<gene>
    <name evidence="4" type="ORF">QVD17_02334</name>
</gene>
<evidence type="ECO:0000256" key="2">
    <source>
        <dbReference type="SAM" id="MobiDB-lite"/>
    </source>
</evidence>
<dbReference type="GO" id="GO:0003723">
    <property type="term" value="F:RNA binding"/>
    <property type="evidence" value="ECO:0007669"/>
    <property type="project" value="UniProtKB-UniRule"/>
</dbReference>
<comment type="caution">
    <text evidence="4">The sequence shown here is derived from an EMBL/GenBank/DDBJ whole genome shotgun (WGS) entry which is preliminary data.</text>
</comment>
<dbReference type="InterPro" id="IPR012677">
    <property type="entry name" value="Nucleotide-bd_a/b_plait_sf"/>
</dbReference>
<evidence type="ECO:0000313" key="4">
    <source>
        <dbReference type="EMBL" id="KAK1436553.1"/>
    </source>
</evidence>
<keyword evidence="1" id="KW-0694">RNA-binding</keyword>
<name>A0AAD8LBG4_TARER</name>
<evidence type="ECO:0000256" key="1">
    <source>
        <dbReference type="PROSITE-ProRule" id="PRU00176"/>
    </source>
</evidence>
<dbReference type="SUPFAM" id="SSF54928">
    <property type="entry name" value="RNA-binding domain, RBD"/>
    <property type="match status" value="1"/>
</dbReference>
<reference evidence="4" key="1">
    <citation type="journal article" date="2023" name="bioRxiv">
        <title>Improved chromosome-level genome assembly for marigold (Tagetes erecta).</title>
        <authorList>
            <person name="Jiang F."/>
            <person name="Yuan L."/>
            <person name="Wang S."/>
            <person name="Wang H."/>
            <person name="Xu D."/>
            <person name="Wang A."/>
            <person name="Fan W."/>
        </authorList>
    </citation>
    <scope>NUCLEOTIDE SEQUENCE</scope>
    <source>
        <strain evidence="4">WSJ</strain>
        <tissue evidence="4">Leaf</tissue>
    </source>
</reference>
<keyword evidence="5" id="KW-1185">Reference proteome</keyword>
<evidence type="ECO:0000313" key="5">
    <source>
        <dbReference type="Proteomes" id="UP001229421"/>
    </source>
</evidence>
<dbReference type="InterPro" id="IPR000504">
    <property type="entry name" value="RRM_dom"/>
</dbReference>
<accession>A0AAD8LBG4</accession>
<proteinExistence type="predicted"/>
<dbReference type="Proteomes" id="UP001229421">
    <property type="component" value="Unassembled WGS sequence"/>
</dbReference>
<dbReference type="Gene3D" id="3.30.70.330">
    <property type="match status" value="1"/>
</dbReference>
<protein>
    <recommendedName>
        <fullName evidence="3">RRM domain-containing protein</fullName>
    </recommendedName>
</protein>
<evidence type="ECO:0000259" key="3">
    <source>
        <dbReference type="PROSITE" id="PS50102"/>
    </source>
</evidence>
<feature type="region of interest" description="Disordered" evidence="2">
    <location>
        <begin position="1"/>
        <end position="29"/>
    </location>
</feature>